<keyword evidence="5" id="KW-0862">Zinc</keyword>
<dbReference type="GO" id="GO:0051603">
    <property type="term" value="P:proteolysis involved in protein catabolic process"/>
    <property type="evidence" value="ECO:0007669"/>
    <property type="project" value="UniProtKB-ARBA"/>
</dbReference>
<evidence type="ECO:0000256" key="3">
    <source>
        <dbReference type="ARBA" id="ARBA00022771"/>
    </source>
</evidence>
<dbReference type="GO" id="GO:0008270">
    <property type="term" value="F:zinc ion binding"/>
    <property type="evidence" value="ECO:0007669"/>
    <property type="project" value="UniProtKB-KW"/>
</dbReference>
<evidence type="ECO:0000256" key="1">
    <source>
        <dbReference type="ARBA" id="ARBA00004906"/>
    </source>
</evidence>
<feature type="domain" description="RING-type" evidence="7">
    <location>
        <begin position="78"/>
        <end position="132"/>
    </location>
</feature>
<dbReference type="EMBL" id="MU002067">
    <property type="protein sequence ID" value="KAF2790558.1"/>
    <property type="molecule type" value="Genomic_DNA"/>
</dbReference>
<dbReference type="SUPFAM" id="SSF57850">
    <property type="entry name" value="RING/U-box"/>
    <property type="match status" value="1"/>
</dbReference>
<comment type="pathway">
    <text evidence="1">Protein modification; protein ubiquitination.</text>
</comment>
<dbReference type="AlphaFoldDB" id="A0A6A6X2X6"/>
<dbReference type="Pfam" id="PF12678">
    <property type="entry name" value="zf-rbx1"/>
    <property type="match status" value="1"/>
</dbReference>
<keyword evidence="9" id="KW-1185">Reference proteome</keyword>
<dbReference type="Proteomes" id="UP000799757">
    <property type="component" value="Unassembled WGS sequence"/>
</dbReference>
<evidence type="ECO:0000256" key="6">
    <source>
        <dbReference type="PROSITE-ProRule" id="PRU00175"/>
    </source>
</evidence>
<evidence type="ECO:0000256" key="5">
    <source>
        <dbReference type="ARBA" id="ARBA00022833"/>
    </source>
</evidence>
<dbReference type="UniPathway" id="UPA00143"/>
<dbReference type="PANTHER" id="PTHR45969">
    <property type="entry name" value="RING ZINC FINGER PROTEIN-RELATED"/>
    <property type="match status" value="1"/>
</dbReference>
<organism evidence="8 9">
    <name type="scientific">Melanomma pulvis-pyrius CBS 109.77</name>
    <dbReference type="NCBI Taxonomy" id="1314802"/>
    <lineage>
        <taxon>Eukaryota</taxon>
        <taxon>Fungi</taxon>
        <taxon>Dikarya</taxon>
        <taxon>Ascomycota</taxon>
        <taxon>Pezizomycotina</taxon>
        <taxon>Dothideomycetes</taxon>
        <taxon>Pleosporomycetidae</taxon>
        <taxon>Pleosporales</taxon>
        <taxon>Melanommataceae</taxon>
        <taxon>Melanomma</taxon>
    </lineage>
</organism>
<protein>
    <recommendedName>
        <fullName evidence="7">RING-type domain-containing protein</fullName>
    </recommendedName>
</protein>
<accession>A0A6A6X2X6</accession>
<evidence type="ECO:0000259" key="7">
    <source>
        <dbReference type="PROSITE" id="PS50089"/>
    </source>
</evidence>
<evidence type="ECO:0000256" key="4">
    <source>
        <dbReference type="ARBA" id="ARBA00022786"/>
    </source>
</evidence>
<evidence type="ECO:0000313" key="9">
    <source>
        <dbReference type="Proteomes" id="UP000799757"/>
    </source>
</evidence>
<evidence type="ECO:0000256" key="2">
    <source>
        <dbReference type="ARBA" id="ARBA00022723"/>
    </source>
</evidence>
<keyword evidence="4" id="KW-0833">Ubl conjugation pathway</keyword>
<gene>
    <name evidence="8" type="ORF">K505DRAFT_390698</name>
</gene>
<keyword evidence="2" id="KW-0479">Metal-binding</keyword>
<dbReference type="GO" id="GO:0016567">
    <property type="term" value="P:protein ubiquitination"/>
    <property type="evidence" value="ECO:0007669"/>
    <property type="project" value="UniProtKB-UniPathway"/>
</dbReference>
<reference evidence="8" key="1">
    <citation type="journal article" date="2020" name="Stud. Mycol.">
        <title>101 Dothideomycetes genomes: a test case for predicting lifestyles and emergence of pathogens.</title>
        <authorList>
            <person name="Haridas S."/>
            <person name="Albert R."/>
            <person name="Binder M."/>
            <person name="Bloem J."/>
            <person name="Labutti K."/>
            <person name="Salamov A."/>
            <person name="Andreopoulos B."/>
            <person name="Baker S."/>
            <person name="Barry K."/>
            <person name="Bills G."/>
            <person name="Bluhm B."/>
            <person name="Cannon C."/>
            <person name="Castanera R."/>
            <person name="Culley D."/>
            <person name="Daum C."/>
            <person name="Ezra D."/>
            <person name="Gonzalez J."/>
            <person name="Henrissat B."/>
            <person name="Kuo A."/>
            <person name="Liang C."/>
            <person name="Lipzen A."/>
            <person name="Lutzoni F."/>
            <person name="Magnuson J."/>
            <person name="Mondo S."/>
            <person name="Nolan M."/>
            <person name="Ohm R."/>
            <person name="Pangilinan J."/>
            <person name="Park H.-J."/>
            <person name="Ramirez L."/>
            <person name="Alfaro M."/>
            <person name="Sun H."/>
            <person name="Tritt A."/>
            <person name="Yoshinaga Y."/>
            <person name="Zwiers L.-H."/>
            <person name="Turgeon B."/>
            <person name="Goodwin S."/>
            <person name="Spatafora J."/>
            <person name="Crous P."/>
            <person name="Grigoriev I."/>
        </authorList>
    </citation>
    <scope>NUCLEOTIDE SEQUENCE</scope>
    <source>
        <strain evidence="8">CBS 109.77</strain>
    </source>
</reference>
<dbReference type="Gene3D" id="3.30.40.10">
    <property type="entry name" value="Zinc/RING finger domain, C3HC4 (zinc finger)"/>
    <property type="match status" value="1"/>
</dbReference>
<dbReference type="OrthoDB" id="3694653at2759"/>
<dbReference type="PROSITE" id="PS50089">
    <property type="entry name" value="ZF_RING_2"/>
    <property type="match status" value="1"/>
</dbReference>
<proteinExistence type="predicted"/>
<dbReference type="InterPro" id="IPR001841">
    <property type="entry name" value="Znf_RING"/>
</dbReference>
<evidence type="ECO:0000313" key="8">
    <source>
        <dbReference type="EMBL" id="KAF2790558.1"/>
    </source>
</evidence>
<dbReference type="InterPro" id="IPR024766">
    <property type="entry name" value="Znf_RING_H2"/>
</dbReference>
<name>A0A6A6X2X6_9PLEO</name>
<dbReference type="InterPro" id="IPR013083">
    <property type="entry name" value="Znf_RING/FYVE/PHD"/>
</dbReference>
<keyword evidence="3 6" id="KW-0863">Zinc-finger</keyword>
<sequence length="287" mass="32743">MKSYFLIHFRVITFKHKIIQTKTHTDKQHTDTLHYLNYKTSQHASYMATSQSAPTLLGIKECIQNLAPAVSNPQKEICAICVTTFTEDENLREDKDVNDIVQTSCSHLYHRACLVNWFNSTNPKHNTCPVCRAIQFRLNPLIPDRAASRQAEDNDLDLSRLQRLIEETDAQFAARPGEYSRNMFLRIVESVSDWNRDRNGGNEDPISPEHAAVGDPWVMYVIGTRLLGLILYARIPIELGAVQDLHLSVGDWTEEVWLPLLEVYQPRFNGHGDFESDSEAPETVSAF</sequence>
<dbReference type="SMART" id="SM00184">
    <property type="entry name" value="RING"/>
    <property type="match status" value="1"/>
</dbReference>